<keyword evidence="1" id="KW-0812">Transmembrane</keyword>
<evidence type="ECO:0000313" key="3">
    <source>
        <dbReference type="Proteomes" id="UP001057291"/>
    </source>
</evidence>
<feature type="transmembrane region" description="Helical" evidence="1">
    <location>
        <begin position="60"/>
        <end position="80"/>
    </location>
</feature>
<dbReference type="AlphaFoldDB" id="A0AAV4LE63"/>
<name>A0AAV4LE63_9BACL</name>
<dbReference type="EMBL" id="BOQE01000001">
    <property type="protein sequence ID" value="GIM45949.1"/>
    <property type="molecule type" value="Genomic_DNA"/>
</dbReference>
<gene>
    <name evidence="2" type="ORF">DNHGIG_14980</name>
</gene>
<comment type="caution">
    <text evidence="2">The sequence shown here is derived from an EMBL/GenBank/DDBJ whole genome shotgun (WGS) entry which is preliminary data.</text>
</comment>
<dbReference type="Proteomes" id="UP001057291">
    <property type="component" value="Unassembled WGS sequence"/>
</dbReference>
<evidence type="ECO:0000256" key="1">
    <source>
        <dbReference type="SAM" id="Phobius"/>
    </source>
</evidence>
<reference evidence="2" key="1">
    <citation type="journal article" date="2023" name="Int. J. Syst. Evol. Microbiol.">
        <title>Collibacillus ludicampi gen. nov., sp. nov., a new soil bacterium of the family Alicyclobacillaceae.</title>
        <authorList>
            <person name="Jojima T."/>
            <person name="Ioku Y."/>
            <person name="Fukuta Y."/>
            <person name="Shirasaka N."/>
            <person name="Matsumura Y."/>
            <person name="Mori M."/>
        </authorList>
    </citation>
    <scope>NUCLEOTIDE SEQUENCE</scope>
    <source>
        <strain evidence="2">TP075</strain>
    </source>
</reference>
<proteinExistence type="predicted"/>
<organism evidence="2 3">
    <name type="scientific">Collibacillus ludicampi</name>
    <dbReference type="NCBI Taxonomy" id="2771369"/>
    <lineage>
        <taxon>Bacteria</taxon>
        <taxon>Bacillati</taxon>
        <taxon>Bacillota</taxon>
        <taxon>Bacilli</taxon>
        <taxon>Bacillales</taxon>
        <taxon>Alicyclobacillaceae</taxon>
        <taxon>Collibacillus</taxon>
    </lineage>
</organism>
<evidence type="ECO:0000313" key="2">
    <source>
        <dbReference type="EMBL" id="GIM45949.1"/>
    </source>
</evidence>
<sequence>MIYKVLTFFESKMLKSNKKLRKHYEKYSLEELKLLSISYEISDIFFDEFPKATNFSFGSILIPFITLILTSIFSLIIAIISQANNLTDDKAKIRSFLISMIQDLKNGISEAFFPTILYLIVSYILVSLILIMIRAILRKRYLVIKEILVERENNEITKKN</sequence>
<accession>A0AAV4LE63</accession>
<keyword evidence="1" id="KW-0472">Membrane</keyword>
<keyword evidence="3" id="KW-1185">Reference proteome</keyword>
<feature type="transmembrane region" description="Helical" evidence="1">
    <location>
        <begin position="116"/>
        <end position="137"/>
    </location>
</feature>
<dbReference type="RefSeq" id="WP_282199108.1">
    <property type="nucleotide sequence ID" value="NZ_BOQE01000001.1"/>
</dbReference>
<protein>
    <submittedName>
        <fullName evidence="2">Uncharacterized protein</fullName>
    </submittedName>
</protein>
<keyword evidence="1" id="KW-1133">Transmembrane helix</keyword>